<dbReference type="Pfam" id="PF17681">
    <property type="entry name" value="GCP_N_terminal"/>
    <property type="match status" value="1"/>
</dbReference>
<dbReference type="InterPro" id="IPR040457">
    <property type="entry name" value="GCP_C"/>
</dbReference>
<evidence type="ECO:0000256" key="2">
    <source>
        <dbReference type="ARBA" id="ARBA00010337"/>
    </source>
</evidence>
<evidence type="ECO:0000256" key="3">
    <source>
        <dbReference type="ARBA" id="ARBA00022490"/>
    </source>
</evidence>
<feature type="region of interest" description="Disordered" evidence="6">
    <location>
        <begin position="1"/>
        <end position="23"/>
    </location>
</feature>
<dbReference type="GO" id="GO:0000922">
    <property type="term" value="C:spindle pole"/>
    <property type="evidence" value="ECO:0007669"/>
    <property type="project" value="InterPro"/>
</dbReference>
<dbReference type="GO" id="GO:0031122">
    <property type="term" value="P:cytoplasmic microtubule organization"/>
    <property type="evidence" value="ECO:0007669"/>
    <property type="project" value="TreeGrafter"/>
</dbReference>
<dbReference type="EMBL" id="LIAE01006535">
    <property type="protein sequence ID" value="PAV88012.1"/>
    <property type="molecule type" value="Genomic_DNA"/>
</dbReference>
<dbReference type="GO" id="GO:0005874">
    <property type="term" value="C:microtubule"/>
    <property type="evidence" value="ECO:0007669"/>
    <property type="project" value="UniProtKB-KW"/>
</dbReference>
<feature type="domain" description="Gamma tubulin complex component protein N-terminal" evidence="8">
    <location>
        <begin position="277"/>
        <end position="515"/>
    </location>
</feature>
<evidence type="ECO:0000259" key="8">
    <source>
        <dbReference type="Pfam" id="PF17681"/>
    </source>
</evidence>
<keyword evidence="10" id="KW-1185">Reference proteome</keyword>
<dbReference type="AlphaFoldDB" id="A0A2A2LP54"/>
<dbReference type="GO" id="GO:0000278">
    <property type="term" value="P:mitotic cell cycle"/>
    <property type="evidence" value="ECO:0007669"/>
    <property type="project" value="TreeGrafter"/>
</dbReference>
<dbReference type="GO" id="GO:0007020">
    <property type="term" value="P:microtubule nucleation"/>
    <property type="evidence" value="ECO:0007669"/>
    <property type="project" value="InterPro"/>
</dbReference>
<feature type="domain" description="Gamma tubulin complex component C-terminal" evidence="7">
    <location>
        <begin position="570"/>
        <end position="886"/>
    </location>
</feature>
<reference evidence="9 10" key="1">
    <citation type="journal article" date="2017" name="Curr. Biol.">
        <title>Genome architecture and evolution of a unichromosomal asexual nematode.</title>
        <authorList>
            <person name="Fradin H."/>
            <person name="Zegar C."/>
            <person name="Gutwein M."/>
            <person name="Lucas J."/>
            <person name="Kovtun M."/>
            <person name="Corcoran D."/>
            <person name="Baugh L.R."/>
            <person name="Kiontke K."/>
            <person name="Gunsalus K."/>
            <person name="Fitch D.H."/>
            <person name="Piano F."/>
        </authorList>
    </citation>
    <scope>NUCLEOTIDE SEQUENCE [LARGE SCALE GENOMIC DNA]</scope>
    <source>
        <strain evidence="9">PF1309</strain>
    </source>
</reference>
<accession>A0A2A2LP54</accession>
<feature type="region of interest" description="Disordered" evidence="6">
    <location>
        <begin position="133"/>
        <end position="206"/>
    </location>
</feature>
<feature type="compositionally biased region" description="Polar residues" evidence="6">
    <location>
        <begin position="149"/>
        <end position="161"/>
    </location>
</feature>
<dbReference type="Proteomes" id="UP000218231">
    <property type="component" value="Unassembled WGS sequence"/>
</dbReference>
<dbReference type="Pfam" id="PF04130">
    <property type="entry name" value="GCP_C_terminal"/>
    <property type="match status" value="1"/>
</dbReference>
<dbReference type="GO" id="GO:0043015">
    <property type="term" value="F:gamma-tubulin binding"/>
    <property type="evidence" value="ECO:0007669"/>
    <property type="project" value="InterPro"/>
</dbReference>
<evidence type="ECO:0000256" key="5">
    <source>
        <dbReference type="ARBA" id="ARBA00023212"/>
    </source>
</evidence>
<dbReference type="OrthoDB" id="5860513at2759"/>
<dbReference type="GO" id="GO:0051011">
    <property type="term" value="F:microtubule minus-end binding"/>
    <property type="evidence" value="ECO:0007669"/>
    <property type="project" value="TreeGrafter"/>
</dbReference>
<feature type="compositionally biased region" description="Low complexity" evidence="6">
    <location>
        <begin position="242"/>
        <end position="253"/>
    </location>
</feature>
<comment type="caution">
    <text evidence="9">The sequence shown here is derived from an EMBL/GenBank/DDBJ whole genome shotgun (WGS) entry which is preliminary data.</text>
</comment>
<feature type="compositionally biased region" description="Basic and acidic residues" evidence="6">
    <location>
        <begin position="1"/>
        <end position="15"/>
    </location>
</feature>
<keyword evidence="3" id="KW-0963">Cytoplasm</keyword>
<proteinExistence type="inferred from homology"/>
<dbReference type="Gene3D" id="1.20.120.1900">
    <property type="entry name" value="Gamma-tubulin complex, C-terminal domain"/>
    <property type="match status" value="1"/>
</dbReference>
<dbReference type="STRING" id="2018661.A0A2A2LP54"/>
<dbReference type="PANTHER" id="PTHR19302">
    <property type="entry name" value="GAMMA TUBULIN COMPLEX PROTEIN"/>
    <property type="match status" value="1"/>
</dbReference>
<name>A0A2A2LP54_9BILA</name>
<protein>
    <submittedName>
        <fullName evidence="9">Uncharacterized protein</fullName>
    </submittedName>
</protein>
<dbReference type="InterPro" id="IPR007259">
    <property type="entry name" value="GCP"/>
</dbReference>
<feature type="region of interest" description="Disordered" evidence="6">
    <location>
        <begin position="219"/>
        <end position="253"/>
    </location>
</feature>
<evidence type="ECO:0000256" key="1">
    <source>
        <dbReference type="ARBA" id="ARBA00004245"/>
    </source>
</evidence>
<keyword evidence="5" id="KW-0206">Cytoskeleton</keyword>
<organism evidence="9 10">
    <name type="scientific">Diploscapter pachys</name>
    <dbReference type="NCBI Taxonomy" id="2018661"/>
    <lineage>
        <taxon>Eukaryota</taxon>
        <taxon>Metazoa</taxon>
        <taxon>Ecdysozoa</taxon>
        <taxon>Nematoda</taxon>
        <taxon>Chromadorea</taxon>
        <taxon>Rhabditida</taxon>
        <taxon>Rhabditina</taxon>
        <taxon>Rhabditomorpha</taxon>
        <taxon>Rhabditoidea</taxon>
        <taxon>Rhabditidae</taxon>
        <taxon>Diploscapter</taxon>
    </lineage>
</organism>
<dbReference type="InterPro" id="IPR042241">
    <property type="entry name" value="GCP_C_sf"/>
</dbReference>
<sequence>MDRESRQREATENLRRSFGLTGQGLPLTMQTASMQRRMFPRQPMEGEESHEEKRNACLKKIELKSRDEGNSTRRVMNTVAATDPDAVNAFNVIFDCRKGHVFYQKSVSTPMGPTPVAAPRLTDRLQYRHYEGANSLSTEHNLPRRPSDLSASYGTPATTAYGQERKVRLNRSRSRGPLGRVEPRRQDETHYTALRSDASGNGANTFSVESPLFAQQNQTHSIGPYGSASNGLHREKPVMGRPAPAATSTLGSSSSSLSRAFASMSNVSNVPMDALCKELIGTLQGIKGTYFVASPTDNSIRISPSCAVSLSDKQTIERLLKIANLFVRLKKQAENAMVETDAILQTFLMGVDKVLTEYACDIQDLKPVLSSSRPLMSIVQAVELWSERICELNRLQQLKLTGMSGIQMLDQLCISASETTFDNQQLHLMFQSILELCANAFGNRLEPWLLEGKLSNKDEKNWIIVKEQKILEDGEICEQYKLNKIPIFMDQKIGKMILDIGLTWKMFDSKIASAEDVENVDRLCAIVRQGILRKWFMVSSPSPDLFKFLVRMRHATGGTLLRSLVVKGRLLDHVECAQAFLLLDDSKFVVQLFESFYFHTDGLRIKLSMEKANFVLANALEHARKDEVSTKRKGLKFKLDVCLREASTTPPSSSRMELVFPLKPEYSVQGPIGDIFKQTSLSYEKLFQFIWTIELMRMTMLSDAKLITDIQNSTRIATRAKGAIDFLVHKITELRYSCNHVMVQLRSYIHEVINLTFERQMKKAATVAVDFEEVKQMHGKYLTRIETALFQDKKDQIINDTIMQLVQMTDECSRKLRDFANKLHSDVKPIPKAEFQKLTITRKSEETMRMKLAYEVLVRHFEMAFLGLAERFKKSLSSFIAQLENVAGFTADMELEYQMALGLAAKLVRNN</sequence>
<dbReference type="PANTHER" id="PTHR19302:SF14">
    <property type="entry name" value="GAMMA-TUBULIN COMPLEX COMPONENT 3"/>
    <property type="match status" value="1"/>
</dbReference>
<feature type="compositionally biased region" description="Basic and acidic residues" evidence="6">
    <location>
        <begin position="181"/>
        <end position="190"/>
    </location>
</feature>
<evidence type="ECO:0000256" key="6">
    <source>
        <dbReference type="SAM" id="MobiDB-lite"/>
    </source>
</evidence>
<evidence type="ECO:0000313" key="10">
    <source>
        <dbReference type="Proteomes" id="UP000218231"/>
    </source>
</evidence>
<dbReference type="InterPro" id="IPR041470">
    <property type="entry name" value="GCP_N"/>
</dbReference>
<dbReference type="GO" id="GO:0000930">
    <property type="term" value="C:gamma-tubulin complex"/>
    <property type="evidence" value="ECO:0007669"/>
    <property type="project" value="TreeGrafter"/>
</dbReference>
<comment type="subcellular location">
    <subcellularLocation>
        <location evidence="1">Cytoplasm</location>
        <location evidence="1">Cytoskeleton</location>
    </subcellularLocation>
</comment>
<keyword evidence="4" id="KW-0493">Microtubule</keyword>
<comment type="similarity">
    <text evidence="2">Belongs to the TUBGCP family.</text>
</comment>
<gene>
    <name evidence="9" type="ORF">WR25_20269</name>
</gene>
<dbReference type="GO" id="GO:0051321">
    <property type="term" value="P:meiotic cell cycle"/>
    <property type="evidence" value="ECO:0007669"/>
    <property type="project" value="TreeGrafter"/>
</dbReference>
<evidence type="ECO:0000313" key="9">
    <source>
        <dbReference type="EMBL" id="PAV88012.1"/>
    </source>
</evidence>
<evidence type="ECO:0000259" key="7">
    <source>
        <dbReference type="Pfam" id="PF04130"/>
    </source>
</evidence>
<dbReference type="GO" id="GO:0051225">
    <property type="term" value="P:spindle assembly"/>
    <property type="evidence" value="ECO:0007669"/>
    <property type="project" value="TreeGrafter"/>
</dbReference>
<evidence type="ECO:0000256" key="4">
    <source>
        <dbReference type="ARBA" id="ARBA00022701"/>
    </source>
</evidence>